<dbReference type="RefSeq" id="WP_304436222.1">
    <property type="nucleotide sequence ID" value="NZ_JAUKUC010000001.1"/>
</dbReference>
<dbReference type="InterPro" id="IPR011047">
    <property type="entry name" value="Quinoprotein_ADH-like_sf"/>
</dbReference>
<name>A0ABT8RS09_9FLAO</name>
<dbReference type="InterPro" id="IPR018391">
    <property type="entry name" value="PQQ_b-propeller_rpt"/>
</dbReference>
<keyword evidence="3" id="KW-1185">Reference proteome</keyword>
<proteinExistence type="predicted"/>
<protein>
    <submittedName>
        <fullName evidence="2">PQQ-binding-like beta-propeller repeat protein</fullName>
    </submittedName>
</protein>
<sequence length="377" mass="41599">MNSFLITSKDETVYTVDAETGEWTSIYSFPDYTDLELVADYKDDTIYVTTDDNSINALSVTNKRFLWDTPMLEYDFSSNGVTPPICIDGVCYASGGSGVVVAVNQNDGLLKWYYTTDPDGELDYVLNENAIPLVYGDKVFVFSEEGFVIDLPAYMHVLDKETGTLLRKIELPYEVTGTPYFKDNVLYLPAKNLYALDAETLDVIWTFEANGVGTPAVSNGKLVVNAIPTGELISSVLYCIDLASNSVIWQIDTGTDTLWSPLIVQNVVFSNYDNGSSFAFTTSARLFALNLATGEQLWYNNDVVIDHSPVFANGRLFFRGHNLAGEGGTDENVGLLSMDANTGRVLWLNTFFRYGSALVPLVVAENGVFGPSYYRGN</sequence>
<organism evidence="2 3">
    <name type="scientific">Maribacter confluentis</name>
    <dbReference type="NCBI Taxonomy" id="1656093"/>
    <lineage>
        <taxon>Bacteria</taxon>
        <taxon>Pseudomonadati</taxon>
        <taxon>Bacteroidota</taxon>
        <taxon>Flavobacteriia</taxon>
        <taxon>Flavobacteriales</taxon>
        <taxon>Flavobacteriaceae</taxon>
        <taxon>Maribacter</taxon>
    </lineage>
</organism>
<reference evidence="2" key="1">
    <citation type="journal article" date="2014" name="Int. J. Syst. Evol. Microbiol.">
        <title>Complete genome of a new Firmicutes species belonging to the dominant human colonic microbiota ('Ruminococcus bicirculans') reveals two chromosomes and a selective capacity to utilize plant glucans.</title>
        <authorList>
            <consortium name="NISC Comparative Sequencing Program"/>
            <person name="Wegmann U."/>
            <person name="Louis P."/>
            <person name="Goesmann A."/>
            <person name="Henrissat B."/>
            <person name="Duncan S.H."/>
            <person name="Flint H.J."/>
        </authorList>
    </citation>
    <scope>NUCLEOTIDE SEQUENCE</scope>
    <source>
        <strain evidence="2">CECT 8869</strain>
    </source>
</reference>
<dbReference type="SUPFAM" id="SSF50998">
    <property type="entry name" value="Quinoprotein alcohol dehydrogenase-like"/>
    <property type="match status" value="2"/>
</dbReference>
<dbReference type="EMBL" id="JAUKUC010000001">
    <property type="protein sequence ID" value="MDO1513297.1"/>
    <property type="molecule type" value="Genomic_DNA"/>
</dbReference>
<dbReference type="Gene3D" id="2.40.128.630">
    <property type="match status" value="1"/>
</dbReference>
<dbReference type="InterPro" id="IPR002372">
    <property type="entry name" value="PQQ_rpt_dom"/>
</dbReference>
<feature type="domain" description="Pyrrolo-quinoline quinone repeat" evidence="1">
    <location>
        <begin position="9"/>
        <end position="146"/>
    </location>
</feature>
<evidence type="ECO:0000313" key="2">
    <source>
        <dbReference type="EMBL" id="MDO1513297.1"/>
    </source>
</evidence>
<evidence type="ECO:0000259" key="1">
    <source>
        <dbReference type="Pfam" id="PF13360"/>
    </source>
</evidence>
<reference evidence="2" key="2">
    <citation type="submission" date="2023-06" db="EMBL/GenBank/DDBJ databases">
        <authorList>
            <person name="Lucena T."/>
            <person name="Sun Q."/>
        </authorList>
    </citation>
    <scope>NUCLEOTIDE SEQUENCE</scope>
    <source>
        <strain evidence="2">CECT 8869</strain>
    </source>
</reference>
<feature type="domain" description="Pyrrolo-quinoline quinone repeat" evidence="1">
    <location>
        <begin position="151"/>
        <end position="223"/>
    </location>
</feature>
<dbReference type="SMART" id="SM00564">
    <property type="entry name" value="PQQ"/>
    <property type="match status" value="5"/>
</dbReference>
<dbReference type="Pfam" id="PF13360">
    <property type="entry name" value="PQQ_2"/>
    <property type="match status" value="3"/>
</dbReference>
<dbReference type="PANTHER" id="PTHR34512:SF30">
    <property type="entry name" value="OUTER MEMBRANE PROTEIN ASSEMBLY FACTOR BAMB"/>
    <property type="match status" value="1"/>
</dbReference>
<dbReference type="PANTHER" id="PTHR34512">
    <property type="entry name" value="CELL SURFACE PROTEIN"/>
    <property type="match status" value="1"/>
</dbReference>
<dbReference type="Gene3D" id="2.130.10.10">
    <property type="entry name" value="YVTN repeat-like/Quinoprotein amine dehydrogenase"/>
    <property type="match status" value="1"/>
</dbReference>
<gene>
    <name evidence="2" type="ORF">Q2T41_11580</name>
</gene>
<evidence type="ECO:0000313" key="3">
    <source>
        <dbReference type="Proteomes" id="UP001168579"/>
    </source>
</evidence>
<dbReference type="Proteomes" id="UP001168579">
    <property type="component" value="Unassembled WGS sequence"/>
</dbReference>
<comment type="caution">
    <text evidence="2">The sequence shown here is derived from an EMBL/GenBank/DDBJ whole genome shotgun (WGS) entry which is preliminary data.</text>
</comment>
<feature type="domain" description="Pyrrolo-quinoline quinone repeat" evidence="1">
    <location>
        <begin position="235"/>
        <end position="347"/>
    </location>
</feature>
<dbReference type="InterPro" id="IPR015943">
    <property type="entry name" value="WD40/YVTN_repeat-like_dom_sf"/>
</dbReference>
<accession>A0ABT8RS09</accession>